<dbReference type="Gene3D" id="1.20.1250.20">
    <property type="entry name" value="MFS general substrate transporter like domains"/>
    <property type="match status" value="2"/>
</dbReference>
<evidence type="ECO:0000313" key="11">
    <source>
        <dbReference type="Proteomes" id="UP000694680"/>
    </source>
</evidence>
<feature type="transmembrane region" description="Helical" evidence="8">
    <location>
        <begin position="458"/>
        <end position="477"/>
    </location>
</feature>
<evidence type="ECO:0000313" key="10">
    <source>
        <dbReference type="Ensembl" id="ENSGWIP00000045644.1"/>
    </source>
</evidence>
<dbReference type="SUPFAM" id="SSF103473">
    <property type="entry name" value="MFS general substrate transporter"/>
    <property type="match status" value="2"/>
</dbReference>
<dbReference type="Pfam" id="PF00083">
    <property type="entry name" value="Sugar_tr"/>
    <property type="match status" value="1"/>
</dbReference>
<keyword evidence="11" id="KW-1185">Reference proteome</keyword>
<accession>A0A8C5HKV8</accession>
<feature type="region of interest" description="Disordered" evidence="7">
    <location>
        <begin position="488"/>
        <end position="511"/>
    </location>
</feature>
<evidence type="ECO:0000256" key="2">
    <source>
        <dbReference type="ARBA" id="ARBA00008335"/>
    </source>
</evidence>
<reference evidence="10" key="3">
    <citation type="submission" date="2025-09" db="UniProtKB">
        <authorList>
            <consortium name="Ensembl"/>
        </authorList>
    </citation>
    <scope>IDENTIFICATION</scope>
</reference>
<comment type="similarity">
    <text evidence="2">Belongs to the major facilitator superfamily.</text>
</comment>
<protein>
    <submittedName>
        <fullName evidence="10">Synaptic vesicle 2-related protein-like</fullName>
    </submittedName>
</protein>
<reference evidence="10" key="2">
    <citation type="submission" date="2025-08" db="UniProtKB">
        <authorList>
            <consortium name="Ensembl"/>
        </authorList>
    </citation>
    <scope>IDENTIFICATION</scope>
</reference>
<dbReference type="PROSITE" id="PS50850">
    <property type="entry name" value="MFS"/>
    <property type="match status" value="1"/>
</dbReference>
<comment type="subcellular location">
    <subcellularLocation>
        <location evidence="1">Membrane</location>
        <topology evidence="1">Multi-pass membrane protein</topology>
    </subcellularLocation>
</comment>
<dbReference type="InterPro" id="IPR036259">
    <property type="entry name" value="MFS_trans_sf"/>
</dbReference>
<dbReference type="InterPro" id="IPR011701">
    <property type="entry name" value="MFS"/>
</dbReference>
<dbReference type="PANTHER" id="PTHR23511">
    <property type="entry name" value="SYNAPTIC VESICLE GLYCOPROTEIN 2"/>
    <property type="match status" value="1"/>
</dbReference>
<feature type="transmembrane region" description="Helical" evidence="8">
    <location>
        <begin position="219"/>
        <end position="240"/>
    </location>
</feature>
<feature type="transmembrane region" description="Helical" evidence="8">
    <location>
        <begin position="426"/>
        <end position="446"/>
    </location>
</feature>
<evidence type="ECO:0000256" key="5">
    <source>
        <dbReference type="ARBA" id="ARBA00022989"/>
    </source>
</evidence>
<keyword evidence="3" id="KW-0813">Transport</keyword>
<evidence type="ECO:0000256" key="6">
    <source>
        <dbReference type="ARBA" id="ARBA00023136"/>
    </source>
</evidence>
<dbReference type="GO" id="GO:0016020">
    <property type="term" value="C:membrane"/>
    <property type="evidence" value="ECO:0007669"/>
    <property type="project" value="UniProtKB-SubCell"/>
</dbReference>
<feature type="transmembrane region" description="Helical" evidence="8">
    <location>
        <begin position="369"/>
        <end position="386"/>
    </location>
</feature>
<feature type="transmembrane region" description="Helical" evidence="8">
    <location>
        <begin position="192"/>
        <end position="213"/>
    </location>
</feature>
<proteinExistence type="inferred from homology"/>
<dbReference type="InterPro" id="IPR005828">
    <property type="entry name" value="MFS_sugar_transport-like"/>
</dbReference>
<feature type="compositionally biased region" description="Polar residues" evidence="7">
    <location>
        <begin position="494"/>
        <end position="511"/>
    </location>
</feature>
<evidence type="ECO:0000256" key="4">
    <source>
        <dbReference type="ARBA" id="ARBA00022692"/>
    </source>
</evidence>
<keyword evidence="5 8" id="KW-1133">Transmembrane helix</keyword>
<feature type="transmembrane region" description="Helical" evidence="8">
    <location>
        <begin position="392"/>
        <end position="414"/>
    </location>
</feature>
<gene>
    <name evidence="10" type="primary">LOC114473279</name>
</gene>
<evidence type="ECO:0000256" key="8">
    <source>
        <dbReference type="SAM" id="Phobius"/>
    </source>
</evidence>
<organism evidence="10 11">
    <name type="scientific">Gouania willdenowi</name>
    <name type="common">Blunt-snouted clingfish</name>
    <name type="synonym">Lepadogaster willdenowi</name>
    <dbReference type="NCBI Taxonomy" id="441366"/>
    <lineage>
        <taxon>Eukaryota</taxon>
        <taxon>Metazoa</taxon>
        <taxon>Chordata</taxon>
        <taxon>Craniata</taxon>
        <taxon>Vertebrata</taxon>
        <taxon>Euteleostomi</taxon>
        <taxon>Actinopterygii</taxon>
        <taxon>Neopterygii</taxon>
        <taxon>Teleostei</taxon>
        <taxon>Neoteleostei</taxon>
        <taxon>Acanthomorphata</taxon>
        <taxon>Ovalentaria</taxon>
        <taxon>Blenniimorphae</taxon>
        <taxon>Blenniiformes</taxon>
        <taxon>Gobiesocoidei</taxon>
        <taxon>Gobiesocidae</taxon>
        <taxon>Gobiesocinae</taxon>
        <taxon>Gouania</taxon>
    </lineage>
</organism>
<feature type="transmembrane region" description="Helical" evidence="8">
    <location>
        <begin position="26"/>
        <end position="50"/>
    </location>
</feature>
<evidence type="ECO:0000256" key="3">
    <source>
        <dbReference type="ARBA" id="ARBA00022448"/>
    </source>
</evidence>
<feature type="transmembrane region" description="Helical" evidence="8">
    <location>
        <begin position="101"/>
        <end position="121"/>
    </location>
</feature>
<feature type="transmembrane region" description="Helical" evidence="8">
    <location>
        <begin position="157"/>
        <end position="180"/>
    </location>
</feature>
<sequence length="511" mass="56486">VIVCMRQQQQLISAVFRITHQSSKDFLSFVLVCVWLLPFVDLLPSSIATFTINEALEVIGFGKFQWKMSLLTGLAWVADAMEMMILSILGPTLHCEWRIPAYQVALITSVVFIGMGISSPVWGKVSDKYGRKVGLVMCSSWTFFYGILSAFSPVYGWVLVLRGLVGVGIGGIAQSITLYTEFLPVKARSTGVMMLSAFWAAGAILEVLLALLVMPTLGWRWLLGLSAIPMALFICFYSWLPESPRFDVLSGRREKAIATLTRIAKENNKSLPQGRMVEYEQVRKFVVKTIDRLTTDGFLHWCCDGRRFPIINTQHEGCSLVGTHSDNIEPRCDFECKYLSAADYKDLLLTTFAELPGKLVFEKIGRKKTMALCFFMYSISLLPLFACIGRIALTIFISIARAFISAGFQVVFVYTPEVFPTENRALAMGISNGMARVGALVSPFVAQVLLRTSVYPTISLYCGCSLLAGIACLILPFETLGKNLQESHLDQEADGQTSSAADNSNGTTLSE</sequence>
<evidence type="ECO:0000259" key="9">
    <source>
        <dbReference type="PROSITE" id="PS50850"/>
    </source>
</evidence>
<feature type="domain" description="Major facilitator superfamily (MFS) profile" evidence="9">
    <location>
        <begin position="68"/>
        <end position="480"/>
    </location>
</feature>
<dbReference type="GO" id="GO:0022857">
    <property type="term" value="F:transmembrane transporter activity"/>
    <property type="evidence" value="ECO:0007669"/>
    <property type="project" value="InterPro"/>
</dbReference>
<keyword evidence="4 8" id="KW-0812">Transmembrane</keyword>
<evidence type="ECO:0000256" key="7">
    <source>
        <dbReference type="SAM" id="MobiDB-lite"/>
    </source>
</evidence>
<dbReference type="PANTHER" id="PTHR23511:SF5">
    <property type="entry name" value="MAJOR FACILITATOR-TYPE TRANSPORTER HXNZ-RELATED"/>
    <property type="match status" value="1"/>
</dbReference>
<name>A0A8C5HKV8_GOUWI</name>
<keyword evidence="6 8" id="KW-0472">Membrane</keyword>
<dbReference type="InterPro" id="IPR020846">
    <property type="entry name" value="MFS_dom"/>
</dbReference>
<dbReference type="Ensembl" id="ENSGWIT00000049429.1">
    <property type="protein sequence ID" value="ENSGWIP00000045644.1"/>
    <property type="gene ID" value="ENSGWIG00000022589.1"/>
</dbReference>
<evidence type="ECO:0000256" key="1">
    <source>
        <dbReference type="ARBA" id="ARBA00004141"/>
    </source>
</evidence>
<dbReference type="AlphaFoldDB" id="A0A8C5HKV8"/>
<reference evidence="10" key="1">
    <citation type="submission" date="2020-06" db="EMBL/GenBank/DDBJ databases">
        <authorList>
            <consortium name="Wellcome Sanger Institute Data Sharing"/>
        </authorList>
    </citation>
    <scope>NUCLEOTIDE SEQUENCE [LARGE SCALE GENOMIC DNA]</scope>
</reference>
<dbReference type="Pfam" id="PF07690">
    <property type="entry name" value="MFS_1"/>
    <property type="match status" value="1"/>
</dbReference>
<dbReference type="Proteomes" id="UP000694680">
    <property type="component" value="Chromosome 12"/>
</dbReference>
<feature type="transmembrane region" description="Helical" evidence="8">
    <location>
        <begin position="133"/>
        <end position="151"/>
    </location>
</feature>